<dbReference type="EMBL" id="QUSM01000002">
    <property type="protein sequence ID" value="RGD75097.1"/>
    <property type="molecule type" value="Genomic_DNA"/>
</dbReference>
<dbReference type="PROSITE" id="PS51257">
    <property type="entry name" value="PROKAR_LIPOPROTEIN"/>
    <property type="match status" value="1"/>
</dbReference>
<evidence type="ECO:0000256" key="1">
    <source>
        <dbReference type="SAM" id="SignalP"/>
    </source>
</evidence>
<gene>
    <name evidence="2" type="ORF">DW687_01885</name>
</gene>
<dbReference type="AlphaFoldDB" id="A0A3E3E0L7"/>
<comment type="caution">
    <text evidence="2">The sequence shown here is derived from an EMBL/GenBank/DDBJ whole genome shotgun (WGS) entry which is preliminary data.</text>
</comment>
<feature type="chain" id="PRO_5039057903" description="Lipoprotein" evidence="1">
    <location>
        <begin position="19"/>
        <end position="147"/>
    </location>
</feature>
<evidence type="ECO:0000313" key="3">
    <source>
        <dbReference type="Proteomes" id="UP000261212"/>
    </source>
</evidence>
<accession>A0A3E3E0L7</accession>
<sequence>MKKIFVILLSVLLLTGFAGCGFNVNDGFNIDDYNDTINNSDRIDVIIDDKRVDMISGHNNIEDFVNALKLDEWKIKELPEDAKKDAEFVMYKNKTKKEGSKDNSTKFIQVAKIITYKGINYVTLSIAKMEFDFKIPEDVSDYLNTFI</sequence>
<dbReference type="Proteomes" id="UP000261212">
    <property type="component" value="Unassembled WGS sequence"/>
</dbReference>
<organism evidence="2 3">
    <name type="scientific">Anaerofustis stercorihominis</name>
    <dbReference type="NCBI Taxonomy" id="214853"/>
    <lineage>
        <taxon>Bacteria</taxon>
        <taxon>Bacillati</taxon>
        <taxon>Bacillota</taxon>
        <taxon>Clostridia</taxon>
        <taxon>Eubacteriales</taxon>
        <taxon>Eubacteriaceae</taxon>
        <taxon>Anaerofustis</taxon>
    </lineage>
</organism>
<feature type="signal peptide" evidence="1">
    <location>
        <begin position="1"/>
        <end position="18"/>
    </location>
</feature>
<keyword evidence="1" id="KW-0732">Signal</keyword>
<protein>
    <recommendedName>
        <fullName evidence="4">Lipoprotein</fullName>
    </recommendedName>
</protein>
<name>A0A3E3E0L7_9FIRM</name>
<proteinExistence type="predicted"/>
<dbReference type="RefSeq" id="WP_117531226.1">
    <property type="nucleotide sequence ID" value="NZ_QUSM01000002.1"/>
</dbReference>
<reference evidence="2 3" key="1">
    <citation type="submission" date="2018-08" db="EMBL/GenBank/DDBJ databases">
        <title>A genome reference for cultivated species of the human gut microbiota.</title>
        <authorList>
            <person name="Zou Y."/>
            <person name="Xue W."/>
            <person name="Luo G."/>
        </authorList>
    </citation>
    <scope>NUCLEOTIDE SEQUENCE [LARGE SCALE GENOMIC DNA]</scope>
    <source>
        <strain evidence="2 3">AM25-6</strain>
    </source>
</reference>
<evidence type="ECO:0008006" key="4">
    <source>
        <dbReference type="Google" id="ProtNLM"/>
    </source>
</evidence>
<evidence type="ECO:0000313" key="2">
    <source>
        <dbReference type="EMBL" id="RGD75097.1"/>
    </source>
</evidence>